<name>G5QMN8_SALRU</name>
<evidence type="ECO:0000313" key="2">
    <source>
        <dbReference type="Proteomes" id="UP000004903"/>
    </source>
</evidence>
<evidence type="ECO:0000313" key="1">
    <source>
        <dbReference type="EMBL" id="EHC84393.1"/>
    </source>
</evidence>
<gene>
    <name evidence="1" type="ORF">LTSERUB_4154</name>
</gene>
<organism evidence="1 2">
    <name type="scientific">Salmonella enterica subsp. enterica serovar Rubislaw str. A4-653</name>
    <dbReference type="NCBI Taxonomy" id="913081"/>
    <lineage>
        <taxon>Bacteria</taxon>
        <taxon>Pseudomonadati</taxon>
        <taxon>Pseudomonadota</taxon>
        <taxon>Gammaproteobacteria</taxon>
        <taxon>Enterobacterales</taxon>
        <taxon>Enterobacteriaceae</taxon>
        <taxon>Salmonella</taxon>
    </lineage>
</organism>
<accession>G5QMN8</accession>
<comment type="caution">
    <text evidence="1">The sequence shown here is derived from an EMBL/GenBank/DDBJ whole genome shotgun (WGS) entry which is preliminary data.</text>
</comment>
<dbReference type="Proteomes" id="UP000004903">
    <property type="component" value="Unassembled WGS sequence"/>
</dbReference>
<protein>
    <submittedName>
        <fullName evidence="1">Uncharacterized protein</fullName>
    </submittedName>
</protein>
<sequence>MTGEGHQIHFQLAQVDRQFAHALGGVNVVDDTAR</sequence>
<proteinExistence type="predicted"/>
<dbReference type="EMBL" id="AFCT01001520">
    <property type="protein sequence ID" value="EHC84393.1"/>
    <property type="molecule type" value="Genomic_DNA"/>
</dbReference>
<feature type="non-terminal residue" evidence="1">
    <location>
        <position position="34"/>
    </location>
</feature>
<reference evidence="1 2" key="1">
    <citation type="journal article" date="2011" name="BMC Genomics">
        <title>Genome sequencing reveals diversification of virulence factor content and possible host adaptation in distinct subpopulations of Salmonella enterica.</title>
        <authorList>
            <person name="den Bakker H.C."/>
            <person name="Moreno Switt A.I."/>
            <person name="Govoni G."/>
            <person name="Cummings C.A."/>
            <person name="Ranieri M.L."/>
            <person name="Degoricija L."/>
            <person name="Hoelzer K."/>
            <person name="Rodriguez-Rivera L.D."/>
            <person name="Brown S."/>
            <person name="Bolchacova E."/>
            <person name="Furtado M.R."/>
            <person name="Wiedmann M."/>
        </authorList>
    </citation>
    <scope>NUCLEOTIDE SEQUENCE [LARGE SCALE GENOMIC DNA]</scope>
    <source>
        <strain evidence="1 2">A4-653</strain>
    </source>
</reference>
<dbReference type="AlphaFoldDB" id="G5QMN8"/>